<dbReference type="InterPro" id="IPR029058">
    <property type="entry name" value="AB_hydrolase_fold"/>
</dbReference>
<dbReference type="Gene3D" id="3.40.50.1820">
    <property type="entry name" value="alpha/beta hydrolase"/>
    <property type="match status" value="1"/>
</dbReference>
<dbReference type="EMBL" id="JACJPY010000021">
    <property type="protein sequence ID" value="MBD2150195.1"/>
    <property type="molecule type" value="Genomic_DNA"/>
</dbReference>
<dbReference type="PRINTS" id="PR00111">
    <property type="entry name" value="ABHYDROLASE"/>
</dbReference>
<comment type="caution">
    <text evidence="2">The sequence shown here is derived from an EMBL/GenBank/DDBJ whole genome shotgun (WGS) entry which is preliminary data.</text>
</comment>
<dbReference type="SUPFAM" id="SSF53474">
    <property type="entry name" value="alpha/beta-Hydrolases"/>
    <property type="match status" value="1"/>
</dbReference>
<evidence type="ECO:0000259" key="1">
    <source>
        <dbReference type="Pfam" id="PF00561"/>
    </source>
</evidence>
<dbReference type="PANTHER" id="PTHR46438">
    <property type="entry name" value="ALPHA/BETA-HYDROLASES SUPERFAMILY PROTEIN"/>
    <property type="match status" value="1"/>
</dbReference>
<gene>
    <name evidence="2" type="ORF">H6F44_08705</name>
</gene>
<sequence>MQYRNWYFRGWRSRYGFQRSRHLSTDAQPPQPPILLIHGFGAAIDQWRDNVPALAESHMVYAIDLLGFGGSEKPVTHYSIALWVEQVFQFWQKFIGVPMVIVGNSIGALVAAIAASQHPEMAAGIITISLPDIDAFNAMVPKALQPLERAVKAIVAAIFVKPLFYLIRQPFVIRWVLKSIVYSDRRRVDAQLVEIIAKPAHDRQAADAFVALNRSLNAPNYSPNLPEALSKLQAPLLILWGKSDRLIPPSEGKRLLQFAPEASLIYLENVGHCAHDDAPDQVNQIILDWVAQTQLAVQSSYAVAP</sequence>
<dbReference type="Proteomes" id="UP000631421">
    <property type="component" value="Unassembled WGS sequence"/>
</dbReference>
<dbReference type="AlphaFoldDB" id="A0A926US28"/>
<dbReference type="InterPro" id="IPR000073">
    <property type="entry name" value="AB_hydrolase_1"/>
</dbReference>
<feature type="domain" description="AB hydrolase-1" evidence="1">
    <location>
        <begin position="32"/>
        <end position="279"/>
    </location>
</feature>
<dbReference type="GO" id="GO:0016787">
    <property type="term" value="F:hydrolase activity"/>
    <property type="evidence" value="ECO:0007669"/>
    <property type="project" value="UniProtKB-KW"/>
</dbReference>
<reference evidence="2" key="2">
    <citation type="submission" date="2020-08" db="EMBL/GenBank/DDBJ databases">
        <authorList>
            <person name="Chen M."/>
            <person name="Teng W."/>
            <person name="Zhao L."/>
            <person name="Hu C."/>
            <person name="Zhou Y."/>
            <person name="Han B."/>
            <person name="Song L."/>
            <person name="Shu W."/>
        </authorList>
    </citation>
    <scope>NUCLEOTIDE SEQUENCE</scope>
    <source>
        <strain evidence="2">FACHB-1277</strain>
    </source>
</reference>
<proteinExistence type="predicted"/>
<keyword evidence="3" id="KW-1185">Reference proteome</keyword>
<accession>A0A926US28</accession>
<reference evidence="2" key="1">
    <citation type="journal article" date="2015" name="ISME J.">
        <title>Draft Genome Sequence of Streptomyces incarnatus NRRL8089, which Produces the Nucleoside Antibiotic Sinefungin.</title>
        <authorList>
            <person name="Oshima K."/>
            <person name="Hattori M."/>
            <person name="Shimizu H."/>
            <person name="Fukuda K."/>
            <person name="Nemoto M."/>
            <person name="Inagaki K."/>
            <person name="Tamura T."/>
        </authorList>
    </citation>
    <scope>NUCLEOTIDE SEQUENCE</scope>
    <source>
        <strain evidence="2">FACHB-1277</strain>
    </source>
</reference>
<dbReference type="Pfam" id="PF00561">
    <property type="entry name" value="Abhydrolase_1"/>
    <property type="match status" value="1"/>
</dbReference>
<name>A0A926US28_9CYAN</name>
<dbReference type="RefSeq" id="WP_190350562.1">
    <property type="nucleotide sequence ID" value="NZ_JACJPY010000021.1"/>
</dbReference>
<dbReference type="PANTHER" id="PTHR46438:SF2">
    <property type="entry name" value="ALPHA_BETA-HYDROLASES SUPERFAMILY PROTEIN"/>
    <property type="match status" value="1"/>
</dbReference>
<evidence type="ECO:0000313" key="3">
    <source>
        <dbReference type="Proteomes" id="UP000631421"/>
    </source>
</evidence>
<dbReference type="PRINTS" id="PR00412">
    <property type="entry name" value="EPOXHYDRLASE"/>
</dbReference>
<protein>
    <submittedName>
        <fullName evidence="2">Alpha/beta fold hydrolase</fullName>
    </submittedName>
</protein>
<evidence type="ECO:0000313" key="2">
    <source>
        <dbReference type="EMBL" id="MBD2150195.1"/>
    </source>
</evidence>
<organism evidence="2 3">
    <name type="scientific">Pseudanabaena cinerea FACHB-1277</name>
    <dbReference type="NCBI Taxonomy" id="2949581"/>
    <lineage>
        <taxon>Bacteria</taxon>
        <taxon>Bacillati</taxon>
        <taxon>Cyanobacteriota</taxon>
        <taxon>Cyanophyceae</taxon>
        <taxon>Pseudanabaenales</taxon>
        <taxon>Pseudanabaenaceae</taxon>
        <taxon>Pseudanabaena</taxon>
        <taxon>Pseudanabaena cinerea</taxon>
    </lineage>
</organism>
<keyword evidence="2" id="KW-0378">Hydrolase</keyword>
<dbReference type="InterPro" id="IPR000639">
    <property type="entry name" value="Epox_hydrolase-like"/>
</dbReference>